<evidence type="ECO:0000313" key="4">
    <source>
        <dbReference type="Proteomes" id="UP001597533"/>
    </source>
</evidence>
<feature type="region of interest" description="Disordered" evidence="1">
    <location>
        <begin position="142"/>
        <end position="166"/>
    </location>
</feature>
<evidence type="ECO:0000256" key="1">
    <source>
        <dbReference type="SAM" id="MobiDB-lite"/>
    </source>
</evidence>
<name>A0ABW5WII9_9FLAO</name>
<proteinExistence type="predicted"/>
<gene>
    <name evidence="3" type="ORF">ACFS5M_00105</name>
</gene>
<protein>
    <recommendedName>
        <fullName evidence="2">DUF7507 domain-containing protein</fullName>
    </recommendedName>
</protein>
<dbReference type="PROSITE" id="PS51257">
    <property type="entry name" value="PROKAR_LIPOPROTEIN"/>
    <property type="match status" value="1"/>
</dbReference>
<evidence type="ECO:0000313" key="3">
    <source>
        <dbReference type="EMBL" id="MFD2822049.1"/>
    </source>
</evidence>
<feature type="domain" description="DUF7507" evidence="2">
    <location>
        <begin position="30"/>
        <end position="148"/>
    </location>
</feature>
<dbReference type="EMBL" id="JBHUOV010000001">
    <property type="protein sequence ID" value="MFD2822049.1"/>
    <property type="molecule type" value="Genomic_DNA"/>
</dbReference>
<comment type="caution">
    <text evidence="3">The sequence shown here is derived from an EMBL/GenBank/DDBJ whole genome shotgun (WGS) entry which is preliminary data.</text>
</comment>
<dbReference type="RefSeq" id="WP_183484040.1">
    <property type="nucleotide sequence ID" value="NZ_JBHUOV010000001.1"/>
</dbReference>
<accession>A0ABW5WII9</accession>
<dbReference type="InterPro" id="IPR055354">
    <property type="entry name" value="DUF7507"/>
</dbReference>
<reference evidence="4" key="1">
    <citation type="journal article" date="2019" name="Int. J. Syst. Evol. Microbiol.">
        <title>The Global Catalogue of Microorganisms (GCM) 10K type strain sequencing project: providing services to taxonomists for standard genome sequencing and annotation.</title>
        <authorList>
            <consortium name="The Broad Institute Genomics Platform"/>
            <consortium name="The Broad Institute Genome Sequencing Center for Infectious Disease"/>
            <person name="Wu L."/>
            <person name="Ma J."/>
        </authorList>
    </citation>
    <scope>NUCLEOTIDE SEQUENCE [LARGE SCALE GENOMIC DNA]</scope>
    <source>
        <strain evidence="4">KCTC 32141</strain>
    </source>
</reference>
<keyword evidence="4" id="KW-1185">Reference proteome</keyword>
<dbReference type="Proteomes" id="UP001597533">
    <property type="component" value="Unassembled WGS sequence"/>
</dbReference>
<sequence length="454" mass="51008">MKNLLSLFAGAFIIFACSSDDNTNVQPTENPSLKVVTSVTITEDINNLLGVNDLLTYNISVKNIGNVALSGININTNLSDLLGTSLSLSSGPNFMSSDSGSAEGDLQVDETASYSATYIITQSEVDARGLFFSATANGISPEGENVSDLSDDGDDTDGNTSNDPTETIIEFDPLIISEFHMVNNEDVPQLKFYFDTEGQLYKIYQFDYRITPNEVRLYNLEFDSEQKLTNITKTTSDDIIIESIDITYDSENRVTRIGDKDFEFVEDDTSYYFLTESFSEDTYILGDYEYVEGYFEQYMVSPSNTINTKCYRFYGSEYNTVTDELDEYSYCSDFISNDYISNINNECTDADCATFSHDSNINSLYSNSTNLIEVYGFLRDLLGGVSNYDPFFILFSQNNLTLIDFSDPSSIVYEYEFNDNNLPVSSTLQWLDELGPGAINPNSYYYYQGDEIPE</sequence>
<organism evidence="3 4">
    <name type="scientific">Lacinutrix iliipiscaria</name>
    <dbReference type="NCBI Taxonomy" id="1230532"/>
    <lineage>
        <taxon>Bacteria</taxon>
        <taxon>Pseudomonadati</taxon>
        <taxon>Bacteroidota</taxon>
        <taxon>Flavobacteriia</taxon>
        <taxon>Flavobacteriales</taxon>
        <taxon>Flavobacteriaceae</taxon>
        <taxon>Lacinutrix</taxon>
    </lineage>
</organism>
<dbReference type="Pfam" id="PF24346">
    <property type="entry name" value="DUF7507"/>
    <property type="match status" value="1"/>
</dbReference>
<evidence type="ECO:0000259" key="2">
    <source>
        <dbReference type="Pfam" id="PF24346"/>
    </source>
</evidence>